<feature type="coiled-coil region" evidence="1">
    <location>
        <begin position="12"/>
        <end position="99"/>
    </location>
</feature>
<dbReference type="Pfam" id="PF23435">
    <property type="entry name" value="DUF7121"/>
    <property type="match status" value="1"/>
</dbReference>
<dbReference type="EMBL" id="AUZY01000261">
    <property type="protein sequence ID" value="EQD79164.1"/>
    <property type="molecule type" value="Genomic_DNA"/>
</dbReference>
<feature type="non-terminal residue" evidence="3">
    <location>
        <position position="136"/>
    </location>
</feature>
<feature type="compositionally biased region" description="Basic and acidic residues" evidence="2">
    <location>
        <begin position="126"/>
        <end position="136"/>
    </location>
</feature>
<reference evidence="3" key="1">
    <citation type="submission" date="2013-08" db="EMBL/GenBank/DDBJ databases">
        <authorList>
            <person name="Mendez C."/>
            <person name="Richter M."/>
            <person name="Ferrer M."/>
            <person name="Sanchez J."/>
        </authorList>
    </citation>
    <scope>NUCLEOTIDE SEQUENCE</scope>
</reference>
<evidence type="ECO:0000256" key="1">
    <source>
        <dbReference type="SAM" id="Coils"/>
    </source>
</evidence>
<evidence type="ECO:0000313" key="3">
    <source>
        <dbReference type="EMBL" id="EQD79164.1"/>
    </source>
</evidence>
<protein>
    <submittedName>
        <fullName evidence="3">Tropomyosin-like protein</fullName>
    </submittedName>
</protein>
<name>T1DCK5_9ZZZZ</name>
<proteinExistence type="predicted"/>
<dbReference type="InterPro" id="IPR055545">
    <property type="entry name" value="DUF7121"/>
</dbReference>
<dbReference type="AlphaFoldDB" id="T1DCK5"/>
<gene>
    <name evidence="3" type="ORF">B1B_00339</name>
</gene>
<accession>T1DCK5</accession>
<evidence type="ECO:0000256" key="2">
    <source>
        <dbReference type="SAM" id="MobiDB-lite"/>
    </source>
</evidence>
<organism evidence="3">
    <name type="scientific">mine drainage metagenome</name>
    <dbReference type="NCBI Taxonomy" id="410659"/>
    <lineage>
        <taxon>unclassified sequences</taxon>
        <taxon>metagenomes</taxon>
        <taxon>ecological metagenomes</taxon>
    </lineage>
</organism>
<comment type="caution">
    <text evidence="3">The sequence shown here is derived from an EMBL/GenBank/DDBJ whole genome shotgun (WGS) entry which is preliminary data.</text>
</comment>
<reference evidence="3" key="2">
    <citation type="journal article" date="2014" name="ISME J.">
        <title>Microbial stratification in low pH oxic and suboxic macroscopic growths along an acid mine drainage.</title>
        <authorList>
            <person name="Mendez-Garcia C."/>
            <person name="Mesa V."/>
            <person name="Sprenger R.R."/>
            <person name="Richter M."/>
            <person name="Diez M.S."/>
            <person name="Solano J."/>
            <person name="Bargiela R."/>
            <person name="Golyshina O.V."/>
            <person name="Manteca A."/>
            <person name="Ramos J.L."/>
            <person name="Gallego J.R."/>
            <person name="Llorente I."/>
            <person name="Martins Dos Santos V.A."/>
            <person name="Jensen O.N."/>
            <person name="Pelaez A.I."/>
            <person name="Sanchez J."/>
            <person name="Ferrer M."/>
        </authorList>
    </citation>
    <scope>NUCLEOTIDE SEQUENCE</scope>
</reference>
<feature type="region of interest" description="Disordered" evidence="2">
    <location>
        <begin position="117"/>
        <end position="136"/>
    </location>
</feature>
<sequence>MSEILPDFEKKREILRNLADEHINKRDELSQESRYYAEERDKLNQKSKSLRESVMKKIDEKGSLIATIQKMRDEKEEFYKEYAEIRKELRKNRENFKSTGVDPMELKKKERELDKLIKVQQTQPMDKNDEKKVVLQ</sequence>
<keyword evidence="1" id="KW-0175">Coiled coil</keyword>